<comment type="caution">
    <text evidence="1">The sequence shown here is derived from an EMBL/GenBank/DDBJ whole genome shotgun (WGS) entry which is preliminary data.</text>
</comment>
<evidence type="ECO:0000313" key="1">
    <source>
        <dbReference type="EMBL" id="PWA05708.1"/>
    </source>
</evidence>
<evidence type="ECO:0000313" key="2">
    <source>
        <dbReference type="Proteomes" id="UP000245618"/>
    </source>
</evidence>
<accession>A0A2U1JLH6</accession>
<dbReference type="AlphaFoldDB" id="A0A2U1JLH6"/>
<gene>
    <name evidence="1" type="ORF">DB891_16710</name>
</gene>
<protein>
    <recommendedName>
        <fullName evidence="3">DUF3858 domain-containing protein</fullName>
    </recommendedName>
</protein>
<dbReference type="Proteomes" id="UP000245618">
    <property type="component" value="Unassembled WGS sequence"/>
</dbReference>
<dbReference type="EMBL" id="QCZH01000033">
    <property type="protein sequence ID" value="PWA05708.1"/>
    <property type="molecule type" value="Genomic_DNA"/>
</dbReference>
<dbReference type="Gene3D" id="2.60.120.1130">
    <property type="match status" value="1"/>
</dbReference>
<keyword evidence="2" id="KW-1185">Reference proteome</keyword>
<evidence type="ECO:0008006" key="3">
    <source>
        <dbReference type="Google" id="ProtNLM"/>
    </source>
</evidence>
<name>A0A2U1JLH6_9FLAO</name>
<proteinExistence type="predicted"/>
<sequence length="252" mass="29213">MILLDATNKFSTPNVLPFRDLNWMGRLIRKDGTSEEVDLMPKKASNDYITMMYAIDASGKITGKLRRQRTDHNAMSFRSEVENIKEEEYLEKLENENEKIEIADYSRTNEKDVQLPIIETCSFTGTNLCEFIGEKMYINPLLFFTKEHNPFKQEKREYPIDYGFPFLDKYSIIIDIPEGYVVETLPKSTQLDMEDNIGSFKFISNASGNKIQLSISHQINTPIVSSEYYSMLKGYYQGMIAKETEKIVLKKV</sequence>
<reference evidence="1 2" key="1">
    <citation type="submission" date="2018-04" db="EMBL/GenBank/DDBJ databases">
        <title>Flavobacterium sp. nov., isolated from glacier ice.</title>
        <authorList>
            <person name="Liu Q."/>
            <person name="Xin Y.-H."/>
        </authorList>
    </citation>
    <scope>NUCLEOTIDE SEQUENCE [LARGE SCALE GENOMIC DNA]</scope>
    <source>
        <strain evidence="1 2">LB2P30</strain>
    </source>
</reference>
<organism evidence="1 2">
    <name type="scientific">Flavobacterium laiguense</name>
    <dbReference type="NCBI Taxonomy" id="2169409"/>
    <lineage>
        <taxon>Bacteria</taxon>
        <taxon>Pseudomonadati</taxon>
        <taxon>Bacteroidota</taxon>
        <taxon>Flavobacteriia</taxon>
        <taxon>Flavobacteriales</taxon>
        <taxon>Flavobacteriaceae</taxon>
        <taxon>Flavobacterium</taxon>
    </lineage>
</organism>